<dbReference type="Proteomes" id="UP000008827">
    <property type="component" value="Chromosome 15"/>
</dbReference>
<reference evidence="2 3" key="1">
    <citation type="journal article" date="2010" name="Nature">
        <title>Genome sequence of the palaeopolyploid soybean.</title>
        <authorList>
            <person name="Schmutz J."/>
            <person name="Cannon S.B."/>
            <person name="Schlueter J."/>
            <person name="Ma J."/>
            <person name="Mitros T."/>
            <person name="Nelson W."/>
            <person name="Hyten D.L."/>
            <person name="Song Q."/>
            <person name="Thelen J.J."/>
            <person name="Cheng J."/>
            <person name="Xu D."/>
            <person name="Hellsten U."/>
            <person name="May G.D."/>
            <person name="Yu Y."/>
            <person name="Sakurai T."/>
            <person name="Umezawa T."/>
            <person name="Bhattacharyya M.K."/>
            <person name="Sandhu D."/>
            <person name="Valliyodan B."/>
            <person name="Lindquist E."/>
            <person name="Peto M."/>
            <person name="Grant D."/>
            <person name="Shu S."/>
            <person name="Goodstein D."/>
            <person name="Barry K."/>
            <person name="Futrell-Griggs M."/>
            <person name="Abernathy B."/>
            <person name="Du J."/>
            <person name="Tian Z."/>
            <person name="Zhu L."/>
            <person name="Gill N."/>
            <person name="Joshi T."/>
            <person name="Libault M."/>
            <person name="Sethuraman A."/>
            <person name="Zhang X.-C."/>
            <person name="Shinozaki K."/>
            <person name="Nguyen H.T."/>
            <person name="Wing R.A."/>
            <person name="Cregan P."/>
            <person name="Specht J."/>
            <person name="Grimwood J."/>
            <person name="Rokhsar D."/>
            <person name="Stacey G."/>
            <person name="Shoemaker R.C."/>
            <person name="Jackson S.A."/>
        </authorList>
    </citation>
    <scope>NUCLEOTIDE SEQUENCE [LARGE SCALE GENOMIC DNA]</scope>
    <source>
        <strain evidence="3">cv. Williams 82</strain>
        <tissue evidence="2">Callus</tissue>
    </source>
</reference>
<sequence>MWLTSPYVLHVFMVDLFTNIMEVNLLIMLCLLKFIFDIYMVISFYFVYFLIHFKMSSYE</sequence>
<dbReference type="AlphaFoldDB" id="K7ME07"/>
<evidence type="ECO:0000313" key="2">
    <source>
        <dbReference type="EMBL" id="KRH13745.1"/>
    </source>
</evidence>
<gene>
    <name evidence="2" type="ORF">GLYMA_15G261400</name>
</gene>
<keyword evidence="1" id="KW-1133">Transmembrane helix</keyword>
<accession>K7ME07</accession>
<reference evidence="2" key="3">
    <citation type="submission" date="2018-07" db="EMBL/GenBank/DDBJ databases">
        <title>WGS assembly of Glycine max.</title>
        <authorList>
            <person name="Schmutz J."/>
            <person name="Cannon S."/>
            <person name="Schlueter J."/>
            <person name="Ma J."/>
            <person name="Mitros T."/>
            <person name="Nelson W."/>
            <person name="Hyten D."/>
            <person name="Song Q."/>
            <person name="Thelen J."/>
            <person name="Cheng J."/>
            <person name="Xu D."/>
            <person name="Hellsten U."/>
            <person name="May G."/>
            <person name="Yu Y."/>
            <person name="Sakurai T."/>
            <person name="Umezawa T."/>
            <person name="Bhattacharyya M."/>
            <person name="Sandhu D."/>
            <person name="Valliyodan B."/>
            <person name="Lindquist E."/>
            <person name="Peto M."/>
            <person name="Grant D."/>
            <person name="Shu S."/>
            <person name="Goodstein D."/>
            <person name="Barry K."/>
            <person name="Futrell-Griggs M."/>
            <person name="Abernathy B."/>
            <person name="Du J."/>
            <person name="Tian Z."/>
            <person name="Zhu L."/>
            <person name="Gill N."/>
            <person name="Joshi T."/>
            <person name="Libault M."/>
            <person name="Sethuraman A."/>
            <person name="Zhang X."/>
            <person name="Shinozaki K."/>
            <person name="Nguyen H."/>
            <person name="Wing R."/>
            <person name="Cregan P."/>
            <person name="Specht J."/>
            <person name="Grimwood J."/>
            <person name="Rokhsar D."/>
            <person name="Stacey G."/>
            <person name="Shoemaker R."/>
            <person name="Jackson S."/>
        </authorList>
    </citation>
    <scope>NUCLEOTIDE SEQUENCE</scope>
    <source>
        <tissue evidence="2">Callus</tissue>
    </source>
</reference>
<proteinExistence type="predicted"/>
<keyword evidence="1" id="KW-0472">Membrane</keyword>
<dbReference type="InParanoid" id="K7ME07"/>
<organism evidence="3">
    <name type="scientific">Glycine max</name>
    <name type="common">Soybean</name>
    <name type="synonym">Glycine hispida</name>
    <dbReference type="NCBI Taxonomy" id="3847"/>
    <lineage>
        <taxon>Eukaryota</taxon>
        <taxon>Viridiplantae</taxon>
        <taxon>Streptophyta</taxon>
        <taxon>Embryophyta</taxon>
        <taxon>Tracheophyta</taxon>
        <taxon>Spermatophyta</taxon>
        <taxon>Magnoliopsida</taxon>
        <taxon>eudicotyledons</taxon>
        <taxon>Gunneridae</taxon>
        <taxon>Pentapetalae</taxon>
        <taxon>rosids</taxon>
        <taxon>fabids</taxon>
        <taxon>Fabales</taxon>
        <taxon>Fabaceae</taxon>
        <taxon>Papilionoideae</taxon>
        <taxon>50 kb inversion clade</taxon>
        <taxon>NPAAA clade</taxon>
        <taxon>indigoferoid/millettioid clade</taxon>
        <taxon>Phaseoleae</taxon>
        <taxon>Glycine</taxon>
        <taxon>Glycine subgen. Soja</taxon>
    </lineage>
</organism>
<feature type="transmembrane region" description="Helical" evidence="1">
    <location>
        <begin position="25"/>
        <end position="51"/>
    </location>
</feature>
<keyword evidence="1" id="KW-0812">Transmembrane</keyword>
<reference evidence="3" key="2">
    <citation type="submission" date="2018-02" db="UniProtKB">
        <authorList>
            <consortium name="EnsemblPlants"/>
        </authorList>
    </citation>
    <scope>IDENTIFICATION</scope>
    <source>
        <strain evidence="3">Williams 82</strain>
    </source>
</reference>
<evidence type="ECO:0000256" key="1">
    <source>
        <dbReference type="SAM" id="Phobius"/>
    </source>
</evidence>
<name>K7ME07_SOYBN</name>
<dbReference type="EMBL" id="CM000848">
    <property type="protein sequence ID" value="KRH13745.1"/>
    <property type="molecule type" value="Genomic_DNA"/>
</dbReference>
<dbReference type="Gramene" id="KRH13745">
    <property type="protein sequence ID" value="KRH13745"/>
    <property type="gene ID" value="GLYMA_15G261400"/>
</dbReference>
<dbReference type="HOGENOM" id="CLU_2965552_0_0_1"/>
<dbReference type="PaxDb" id="3847-GLYMA15G41480.1"/>
<dbReference type="EnsemblPlants" id="KRH13745">
    <property type="protein sequence ID" value="KRH13745"/>
    <property type="gene ID" value="GLYMA_15G261400"/>
</dbReference>
<evidence type="ECO:0000313" key="4">
    <source>
        <dbReference type="Proteomes" id="UP000008827"/>
    </source>
</evidence>
<protein>
    <submittedName>
        <fullName evidence="2 3">Uncharacterized protein</fullName>
    </submittedName>
</protein>
<evidence type="ECO:0000313" key="3">
    <source>
        <dbReference type="EnsemblPlants" id="KRH13745"/>
    </source>
</evidence>
<keyword evidence="4" id="KW-1185">Reference proteome</keyword>